<dbReference type="GO" id="GO:0030234">
    <property type="term" value="F:enzyme regulator activity"/>
    <property type="evidence" value="ECO:0007669"/>
    <property type="project" value="TreeGrafter"/>
</dbReference>
<keyword evidence="7" id="KW-1133">Transmembrane helix</keyword>
<evidence type="ECO:0000256" key="2">
    <source>
        <dbReference type="ARBA" id="ARBA00004673"/>
    </source>
</evidence>
<dbReference type="Pfam" id="PF02046">
    <property type="entry name" value="COX6A"/>
    <property type="match status" value="1"/>
</dbReference>
<reference evidence="13" key="3">
    <citation type="submission" date="2024-01" db="EMBL/GenBank/DDBJ databases">
        <authorList>
            <person name="Coelho M.A."/>
            <person name="David-Palma M."/>
            <person name="Shea T."/>
            <person name="Sun S."/>
            <person name="Cuomo C.A."/>
            <person name="Heitman J."/>
        </authorList>
    </citation>
    <scope>NUCLEOTIDE SEQUENCE</scope>
    <source>
        <strain evidence="13">CBS 7841</strain>
    </source>
</reference>
<evidence type="ECO:0000256" key="7">
    <source>
        <dbReference type="ARBA" id="ARBA00022989"/>
    </source>
</evidence>
<organism evidence="13 14">
    <name type="scientific">Cryptococcus depauperatus CBS 7841</name>
    <dbReference type="NCBI Taxonomy" id="1295531"/>
    <lineage>
        <taxon>Eukaryota</taxon>
        <taxon>Fungi</taxon>
        <taxon>Dikarya</taxon>
        <taxon>Basidiomycota</taxon>
        <taxon>Agaricomycotina</taxon>
        <taxon>Tremellomycetes</taxon>
        <taxon>Tremellales</taxon>
        <taxon>Cryptococcaceae</taxon>
        <taxon>Cryptococcus</taxon>
    </lineage>
</organism>
<evidence type="ECO:0000313" key="13">
    <source>
        <dbReference type="EMBL" id="WVN85631.1"/>
    </source>
</evidence>
<keyword evidence="5" id="KW-0999">Mitochondrion inner membrane</keyword>
<dbReference type="VEuPathDB" id="FungiDB:L203_00568"/>
<keyword evidence="9" id="KW-0472">Membrane</keyword>
<keyword evidence="4" id="KW-0812">Transmembrane</keyword>
<dbReference type="Gene3D" id="4.10.95.10">
    <property type="entry name" value="Cytochrome c oxidase, subunit VIa"/>
    <property type="match status" value="1"/>
</dbReference>
<dbReference type="GO" id="GO:0005743">
    <property type="term" value="C:mitochondrial inner membrane"/>
    <property type="evidence" value="ECO:0007669"/>
    <property type="project" value="UniProtKB-SubCell"/>
</dbReference>
<reference evidence="13" key="1">
    <citation type="submission" date="2016-06" db="EMBL/GenBank/DDBJ databases">
        <authorList>
            <person name="Cuomo C."/>
            <person name="Litvintseva A."/>
            <person name="Heitman J."/>
            <person name="Chen Y."/>
            <person name="Sun S."/>
            <person name="Springer D."/>
            <person name="Dromer F."/>
            <person name="Young S."/>
            <person name="Zeng Q."/>
            <person name="Chapman S."/>
            <person name="Gujja S."/>
            <person name="Saif S."/>
            <person name="Birren B."/>
        </authorList>
    </citation>
    <scope>NUCLEOTIDE SEQUENCE</scope>
    <source>
        <strain evidence="13">CBS 7841</strain>
    </source>
</reference>
<dbReference type="SUPFAM" id="SSF81411">
    <property type="entry name" value="Mitochondrial cytochrome c oxidase subunit VIa"/>
    <property type="match status" value="1"/>
</dbReference>
<keyword evidence="14" id="KW-1185">Reference proteome</keyword>
<evidence type="ECO:0000256" key="4">
    <source>
        <dbReference type="ARBA" id="ARBA00022692"/>
    </source>
</evidence>
<accession>A0A1E3IXF6</accession>
<sequence>MLRIASRAIRPHARGFSTAVNAGENDFVAKRAAVKAHAAETTDLWRKISFYVCIPGVMVGALWTYKVESAHLEHQAHAPAPSEKPVFSYMNIRTKPFPWGNQSLFFNPKVNIPANSQE</sequence>
<dbReference type="RefSeq" id="XP_066066331.1">
    <property type="nucleotide sequence ID" value="XM_066210234.1"/>
</dbReference>
<dbReference type="Proteomes" id="UP000094043">
    <property type="component" value="Chromosome 1"/>
</dbReference>
<keyword evidence="6" id="KW-0809">Transit peptide</keyword>
<dbReference type="PANTHER" id="PTHR11504">
    <property type="entry name" value="CYTOCHROME C OXIDASE POLYPEPTIDE VIA"/>
    <property type="match status" value="1"/>
</dbReference>
<dbReference type="InterPro" id="IPR001349">
    <property type="entry name" value="Cyt_c_oxidase_su6a"/>
</dbReference>
<comment type="subcellular location">
    <subcellularLocation>
        <location evidence="1">Mitochondrion inner membrane</location>
        <topology evidence="1">Single-pass membrane protein</topology>
    </subcellularLocation>
</comment>
<evidence type="ECO:0000256" key="6">
    <source>
        <dbReference type="ARBA" id="ARBA00022946"/>
    </source>
</evidence>
<evidence type="ECO:0000256" key="9">
    <source>
        <dbReference type="ARBA" id="ARBA00023136"/>
    </source>
</evidence>
<dbReference type="KEGG" id="cdep:91084994"/>
<evidence type="ECO:0000256" key="1">
    <source>
        <dbReference type="ARBA" id="ARBA00004434"/>
    </source>
</evidence>
<comment type="similarity">
    <text evidence="3 12">Belongs to the cytochrome c oxidase subunit 6A family.</text>
</comment>
<dbReference type="EMBL" id="CP143784">
    <property type="protein sequence ID" value="WVN85631.1"/>
    <property type="molecule type" value="Genomic_DNA"/>
</dbReference>
<reference evidence="13" key="2">
    <citation type="journal article" date="2022" name="Elife">
        <title>Obligate sexual reproduction of a homothallic fungus closely related to the Cryptococcus pathogenic species complex.</title>
        <authorList>
            <person name="Passer A.R."/>
            <person name="Clancey S.A."/>
            <person name="Shea T."/>
            <person name="David-Palma M."/>
            <person name="Averette A.F."/>
            <person name="Boekhout T."/>
            <person name="Porcel B.M."/>
            <person name="Nowrousian M."/>
            <person name="Cuomo C.A."/>
            <person name="Sun S."/>
            <person name="Heitman J."/>
            <person name="Coelho M.A."/>
        </authorList>
    </citation>
    <scope>NUCLEOTIDE SEQUENCE</scope>
    <source>
        <strain evidence="13">CBS 7841</strain>
    </source>
</reference>
<evidence type="ECO:0000256" key="5">
    <source>
        <dbReference type="ARBA" id="ARBA00022792"/>
    </source>
</evidence>
<dbReference type="GO" id="GO:0006123">
    <property type="term" value="P:mitochondrial electron transport, cytochrome c to oxygen"/>
    <property type="evidence" value="ECO:0007669"/>
    <property type="project" value="TreeGrafter"/>
</dbReference>
<evidence type="ECO:0000256" key="8">
    <source>
        <dbReference type="ARBA" id="ARBA00023128"/>
    </source>
</evidence>
<dbReference type="PANTHER" id="PTHR11504:SF0">
    <property type="entry name" value="CYTOCHROME C OXIDASE SUBUNIT"/>
    <property type="match status" value="1"/>
</dbReference>
<evidence type="ECO:0000256" key="10">
    <source>
        <dbReference type="ARBA" id="ARBA00070930"/>
    </source>
</evidence>
<proteinExistence type="inferred from homology"/>
<evidence type="ECO:0000256" key="12">
    <source>
        <dbReference type="RuleBase" id="RU004396"/>
    </source>
</evidence>
<keyword evidence="8" id="KW-0496">Mitochondrion</keyword>
<dbReference type="PIRSF" id="PIRSF000277">
    <property type="entry name" value="COX6A1"/>
    <property type="match status" value="1"/>
</dbReference>
<comment type="pathway">
    <text evidence="2">Energy metabolism; oxidative phosphorylation.</text>
</comment>
<dbReference type="GeneID" id="91084994"/>
<dbReference type="AlphaFoldDB" id="A0A1E3IXF6"/>
<dbReference type="OrthoDB" id="5947505at2759"/>
<name>A0A1E3IXF6_9TREE</name>
<evidence type="ECO:0000313" key="14">
    <source>
        <dbReference type="Proteomes" id="UP000094043"/>
    </source>
</evidence>
<gene>
    <name evidence="13" type="ORF">L203_100780</name>
</gene>
<dbReference type="InterPro" id="IPR036418">
    <property type="entry name" value="Cyt_c_oxidase_su6a_sf"/>
</dbReference>
<dbReference type="FunFam" id="4.10.95.10:FF:000001">
    <property type="entry name" value="Cytochrome c oxidase subunit 6A, mitochondrial"/>
    <property type="match status" value="1"/>
</dbReference>
<evidence type="ECO:0000256" key="3">
    <source>
        <dbReference type="ARBA" id="ARBA00005553"/>
    </source>
</evidence>
<protein>
    <recommendedName>
        <fullName evidence="10">Cytochrome c oxidase subunit 13, mitochondrial</fullName>
    </recommendedName>
    <alternativeName>
        <fullName evidence="11">Cytochrome c oxidase polypeptide VIa</fullName>
    </alternativeName>
</protein>
<evidence type="ECO:0000256" key="11">
    <source>
        <dbReference type="ARBA" id="ARBA00082360"/>
    </source>
</evidence>